<evidence type="ECO:0000313" key="2">
    <source>
        <dbReference type="Proteomes" id="UP001195483"/>
    </source>
</evidence>
<dbReference type="AlphaFoldDB" id="A0AAE0W3U3"/>
<name>A0AAE0W3U3_9BIVA</name>
<organism evidence="1 2">
    <name type="scientific">Potamilus streckersoni</name>
    <dbReference type="NCBI Taxonomy" id="2493646"/>
    <lineage>
        <taxon>Eukaryota</taxon>
        <taxon>Metazoa</taxon>
        <taxon>Spiralia</taxon>
        <taxon>Lophotrochozoa</taxon>
        <taxon>Mollusca</taxon>
        <taxon>Bivalvia</taxon>
        <taxon>Autobranchia</taxon>
        <taxon>Heteroconchia</taxon>
        <taxon>Palaeoheterodonta</taxon>
        <taxon>Unionida</taxon>
        <taxon>Unionoidea</taxon>
        <taxon>Unionidae</taxon>
        <taxon>Ambleminae</taxon>
        <taxon>Lampsilini</taxon>
        <taxon>Potamilus</taxon>
    </lineage>
</organism>
<reference evidence="1" key="3">
    <citation type="submission" date="2023-05" db="EMBL/GenBank/DDBJ databases">
        <authorList>
            <person name="Smith C.H."/>
        </authorList>
    </citation>
    <scope>NUCLEOTIDE SEQUENCE</scope>
    <source>
        <strain evidence="1">CHS0354</strain>
        <tissue evidence="1">Mantle</tissue>
    </source>
</reference>
<keyword evidence="2" id="KW-1185">Reference proteome</keyword>
<comment type="caution">
    <text evidence="1">The sequence shown here is derived from an EMBL/GenBank/DDBJ whole genome shotgun (WGS) entry which is preliminary data.</text>
</comment>
<reference evidence="1" key="1">
    <citation type="journal article" date="2021" name="Genome Biol. Evol.">
        <title>A High-Quality Reference Genome for a Parasitic Bivalve with Doubly Uniparental Inheritance (Bivalvia: Unionida).</title>
        <authorList>
            <person name="Smith C.H."/>
        </authorList>
    </citation>
    <scope>NUCLEOTIDE SEQUENCE</scope>
    <source>
        <strain evidence="1">CHS0354</strain>
    </source>
</reference>
<dbReference type="Proteomes" id="UP001195483">
    <property type="component" value="Unassembled WGS sequence"/>
</dbReference>
<protein>
    <submittedName>
        <fullName evidence="1">Uncharacterized protein</fullName>
    </submittedName>
</protein>
<dbReference type="EMBL" id="JAEAOA010002213">
    <property type="protein sequence ID" value="KAK3600451.1"/>
    <property type="molecule type" value="Genomic_DNA"/>
</dbReference>
<sequence>MGYIIVYLKADDDIRYHLQRNNLRATAHFYIDTRKKGTLSGTVTDHCCLSSVCVGSRARIILYIGNGQITTSYPCIKQAKDRPTNLIEDLHRQRTDPNILPLFNIGNGHIESSYPGLLLSTDRPKHLKKSLHKQRIDPYKSTQALRR</sequence>
<accession>A0AAE0W3U3</accession>
<reference evidence="1" key="2">
    <citation type="journal article" date="2021" name="Genome Biol. Evol.">
        <title>Developing a high-quality reference genome for a parasitic bivalve with doubly uniparental inheritance (Bivalvia: Unionida).</title>
        <authorList>
            <person name="Smith C.H."/>
        </authorList>
    </citation>
    <scope>NUCLEOTIDE SEQUENCE</scope>
    <source>
        <strain evidence="1">CHS0354</strain>
        <tissue evidence="1">Mantle</tissue>
    </source>
</reference>
<proteinExistence type="predicted"/>
<gene>
    <name evidence="1" type="ORF">CHS0354_037857</name>
</gene>
<evidence type="ECO:0000313" key="1">
    <source>
        <dbReference type="EMBL" id="KAK3600451.1"/>
    </source>
</evidence>